<evidence type="ECO:0000313" key="3">
    <source>
        <dbReference type="EMBL" id="KAH0875174.1"/>
    </source>
</evidence>
<feature type="domain" description="DUF577" evidence="2">
    <location>
        <begin position="128"/>
        <end position="292"/>
    </location>
</feature>
<accession>A0ABQ7Z4P4</accession>
<keyword evidence="4" id="KW-1185">Reference proteome</keyword>
<gene>
    <name evidence="3" type="ORF">HID58_072536</name>
</gene>
<proteinExistence type="predicted"/>
<organism evidence="3 4">
    <name type="scientific">Brassica napus</name>
    <name type="common">Rape</name>
    <dbReference type="NCBI Taxonomy" id="3708"/>
    <lineage>
        <taxon>Eukaryota</taxon>
        <taxon>Viridiplantae</taxon>
        <taxon>Streptophyta</taxon>
        <taxon>Embryophyta</taxon>
        <taxon>Tracheophyta</taxon>
        <taxon>Spermatophyta</taxon>
        <taxon>Magnoliopsida</taxon>
        <taxon>eudicotyledons</taxon>
        <taxon>Gunneridae</taxon>
        <taxon>Pentapetalae</taxon>
        <taxon>rosids</taxon>
        <taxon>malvids</taxon>
        <taxon>Brassicales</taxon>
        <taxon>Brassicaceae</taxon>
        <taxon>Brassiceae</taxon>
        <taxon>Brassica</taxon>
    </lineage>
</organism>
<feature type="region of interest" description="Disordered" evidence="1">
    <location>
        <begin position="1"/>
        <end position="25"/>
    </location>
</feature>
<dbReference type="Proteomes" id="UP000824890">
    <property type="component" value="Unassembled WGS sequence"/>
</dbReference>
<dbReference type="InterPro" id="IPR007598">
    <property type="entry name" value="DUF577"/>
</dbReference>
<evidence type="ECO:0000256" key="1">
    <source>
        <dbReference type="SAM" id="MobiDB-lite"/>
    </source>
</evidence>
<evidence type="ECO:0000313" key="4">
    <source>
        <dbReference type="Proteomes" id="UP000824890"/>
    </source>
</evidence>
<sequence>MSSSSGNRSNNNGASSSHPPPPITSSRLHVANKAKEILATRDATGITRLVTNLCYAKESDESSSLLYKTFKKHFPNLLAVKLIHAYRFITTTFPSSSRSGLRSYPLELLVTLLIDLEESNVALKTEALNDVKEHLNACLVHQETSDREFKLLSRIVSRVSVDFFIESIPWEELSSFIVSLNDKKMLLMFGELPTVLDEGFLKPLLENGLAFKILKGLFNQDRDDEWCLALEAGFNLMLQLINLERKDLVWDSVYAIVSSVWEMVNVRKRDMVVRKGLLRLVRKVRGEALRFRGREYEFVSRLALMIKRIDGLGDDTKVAAKMIHDVLDRYYMGGTGLDSGFVPGLIGLAVSLQKTSFFASGMEQAEIEMIQASTGMSCGSLPFRYLGVPLNSRKLSIAGCDIPYCNK</sequence>
<comment type="caution">
    <text evidence="3">The sequence shown here is derived from an EMBL/GenBank/DDBJ whole genome shotgun (WGS) entry which is preliminary data.</text>
</comment>
<name>A0ABQ7Z4P4_BRANA</name>
<dbReference type="EMBL" id="JAGKQM010000016">
    <property type="protein sequence ID" value="KAH0875174.1"/>
    <property type="molecule type" value="Genomic_DNA"/>
</dbReference>
<dbReference type="PANTHER" id="PTHR31861">
    <property type="entry name" value="OS10G0507500 PROTEIN"/>
    <property type="match status" value="1"/>
</dbReference>
<protein>
    <recommendedName>
        <fullName evidence="2">DUF577 domain-containing protein</fullName>
    </recommendedName>
</protein>
<dbReference type="Pfam" id="PF04510">
    <property type="entry name" value="DUF577"/>
    <property type="match status" value="1"/>
</dbReference>
<feature type="compositionally biased region" description="Low complexity" evidence="1">
    <location>
        <begin position="1"/>
        <end position="17"/>
    </location>
</feature>
<evidence type="ECO:0000259" key="2">
    <source>
        <dbReference type="Pfam" id="PF04510"/>
    </source>
</evidence>
<reference evidence="3 4" key="1">
    <citation type="submission" date="2021-05" db="EMBL/GenBank/DDBJ databases">
        <title>Genome Assembly of Synthetic Allotetraploid Brassica napus Reveals Homoeologous Exchanges between Subgenomes.</title>
        <authorList>
            <person name="Davis J.T."/>
        </authorList>
    </citation>
    <scope>NUCLEOTIDE SEQUENCE [LARGE SCALE GENOMIC DNA]</scope>
    <source>
        <strain evidence="4">cv. Da-Ae</strain>
        <tissue evidence="3">Seedling</tissue>
    </source>
</reference>
<dbReference type="PANTHER" id="PTHR31861:SF17">
    <property type="entry name" value="DUF577 DOMAIN-CONTAINING PROTEIN"/>
    <property type="match status" value="1"/>
</dbReference>